<reference evidence="11 12" key="1">
    <citation type="submission" date="2006-06" db="EMBL/GenBank/DDBJ databases">
        <authorList>
            <person name="Moran M.A."/>
            <person name="Ferriera S."/>
            <person name="Johnson J."/>
            <person name="Kravitz S."/>
            <person name="Beeson K."/>
            <person name="Sutton G."/>
            <person name="Rogers Y.-H."/>
            <person name="Friedman R."/>
            <person name="Frazier M."/>
            <person name="Venter J.C."/>
        </authorList>
    </citation>
    <scope>NUCLEOTIDE SEQUENCE [LARGE SCALE GENOMIC DNA]</scope>
    <source>
        <strain evidence="11 12">E-37</strain>
    </source>
</reference>
<keyword evidence="5" id="KW-0808">Transferase</keyword>
<dbReference type="InterPro" id="IPR036890">
    <property type="entry name" value="HATPase_C_sf"/>
</dbReference>
<dbReference type="PROSITE" id="PS50109">
    <property type="entry name" value="HIS_KIN"/>
    <property type="match status" value="1"/>
</dbReference>
<feature type="domain" description="Histidine kinase" evidence="9">
    <location>
        <begin position="310"/>
        <end position="522"/>
    </location>
</feature>
<organism evidence="11 12">
    <name type="scientific">Sagittula stellata (strain ATCC 700073 / DSM 11524 / E-37)</name>
    <dbReference type="NCBI Taxonomy" id="388399"/>
    <lineage>
        <taxon>Bacteria</taxon>
        <taxon>Pseudomonadati</taxon>
        <taxon>Pseudomonadota</taxon>
        <taxon>Alphaproteobacteria</taxon>
        <taxon>Rhodobacterales</taxon>
        <taxon>Roseobacteraceae</taxon>
        <taxon>Sagittula</taxon>
    </lineage>
</organism>
<protein>
    <recommendedName>
        <fullName evidence="3">histidine kinase</fullName>
        <ecNumber evidence="3">2.7.13.3</ecNumber>
    </recommendedName>
</protein>
<dbReference type="RefSeq" id="WP_005863993.1">
    <property type="nucleotide sequence ID" value="NZ_AAYA01000026.1"/>
</dbReference>
<dbReference type="PANTHER" id="PTHR43711">
    <property type="entry name" value="TWO-COMPONENT HISTIDINE KINASE"/>
    <property type="match status" value="1"/>
</dbReference>
<evidence type="ECO:0000313" key="12">
    <source>
        <dbReference type="Proteomes" id="UP000005713"/>
    </source>
</evidence>
<dbReference type="OrthoDB" id="9809766at2"/>
<comment type="catalytic activity">
    <reaction evidence="1">
        <text>ATP + protein L-histidine = ADP + protein N-phospho-L-histidine.</text>
        <dbReference type="EC" id="2.7.13.3"/>
    </reaction>
</comment>
<dbReference type="InterPro" id="IPR003660">
    <property type="entry name" value="HAMP_dom"/>
</dbReference>
<name>A3KAV7_SAGS3</name>
<dbReference type="SUPFAM" id="SSF47384">
    <property type="entry name" value="Homodimeric domain of signal transducing histidine kinase"/>
    <property type="match status" value="1"/>
</dbReference>
<dbReference type="Gene3D" id="6.10.340.10">
    <property type="match status" value="1"/>
</dbReference>
<evidence type="ECO:0000256" key="6">
    <source>
        <dbReference type="ARBA" id="ARBA00022777"/>
    </source>
</evidence>
<dbReference type="InterPro" id="IPR005467">
    <property type="entry name" value="His_kinase_dom"/>
</dbReference>
<dbReference type="GO" id="GO:0016020">
    <property type="term" value="C:membrane"/>
    <property type="evidence" value="ECO:0007669"/>
    <property type="project" value="UniProtKB-SubCell"/>
</dbReference>
<dbReference type="PRINTS" id="PR00344">
    <property type="entry name" value="BCTRLSENSOR"/>
</dbReference>
<dbReference type="PANTHER" id="PTHR43711:SF1">
    <property type="entry name" value="HISTIDINE KINASE 1"/>
    <property type="match status" value="1"/>
</dbReference>
<dbReference type="SMART" id="SM00387">
    <property type="entry name" value="HATPase_c"/>
    <property type="match status" value="1"/>
</dbReference>
<dbReference type="InterPro" id="IPR003594">
    <property type="entry name" value="HATPase_dom"/>
</dbReference>
<dbReference type="Gene3D" id="3.30.565.10">
    <property type="entry name" value="Histidine kinase-like ATPase, C-terminal domain"/>
    <property type="match status" value="1"/>
</dbReference>
<dbReference type="Pfam" id="PF00672">
    <property type="entry name" value="HAMP"/>
    <property type="match status" value="1"/>
</dbReference>
<comment type="caution">
    <text evidence="11">The sequence shown here is derived from an EMBL/GenBank/DDBJ whole genome shotgun (WGS) entry which is preliminary data.</text>
</comment>
<dbReference type="SUPFAM" id="SSF158472">
    <property type="entry name" value="HAMP domain-like"/>
    <property type="match status" value="1"/>
</dbReference>
<feature type="transmembrane region" description="Helical" evidence="8">
    <location>
        <begin position="12"/>
        <end position="34"/>
    </location>
</feature>
<dbReference type="eggNOG" id="COG3850">
    <property type="taxonomic scope" value="Bacteria"/>
</dbReference>
<dbReference type="PROSITE" id="PS50885">
    <property type="entry name" value="HAMP"/>
    <property type="match status" value="1"/>
</dbReference>
<keyword evidence="6 11" id="KW-0418">Kinase</keyword>
<dbReference type="InterPro" id="IPR003661">
    <property type="entry name" value="HisK_dim/P_dom"/>
</dbReference>
<dbReference type="InterPro" id="IPR036097">
    <property type="entry name" value="HisK_dim/P_sf"/>
</dbReference>
<dbReference type="Gene3D" id="1.10.287.130">
    <property type="match status" value="1"/>
</dbReference>
<comment type="subcellular location">
    <subcellularLocation>
        <location evidence="2">Membrane</location>
    </subcellularLocation>
</comment>
<keyword evidence="4" id="KW-0597">Phosphoprotein</keyword>
<feature type="transmembrane region" description="Helical" evidence="8">
    <location>
        <begin position="194"/>
        <end position="217"/>
    </location>
</feature>
<dbReference type="Proteomes" id="UP000005713">
    <property type="component" value="Unassembled WGS sequence"/>
</dbReference>
<dbReference type="Pfam" id="PF02518">
    <property type="entry name" value="HATPase_c"/>
    <property type="match status" value="1"/>
</dbReference>
<keyword evidence="12" id="KW-1185">Reference proteome</keyword>
<evidence type="ECO:0000259" key="10">
    <source>
        <dbReference type="PROSITE" id="PS50885"/>
    </source>
</evidence>
<keyword evidence="8" id="KW-0472">Membrane</keyword>
<keyword evidence="8" id="KW-0812">Transmembrane</keyword>
<dbReference type="EMBL" id="AAYA01000026">
    <property type="protein sequence ID" value="EBA05685.1"/>
    <property type="molecule type" value="Genomic_DNA"/>
</dbReference>
<gene>
    <name evidence="11" type="ORF">SSE37_03265</name>
</gene>
<evidence type="ECO:0000256" key="1">
    <source>
        <dbReference type="ARBA" id="ARBA00000085"/>
    </source>
</evidence>
<evidence type="ECO:0000256" key="2">
    <source>
        <dbReference type="ARBA" id="ARBA00004370"/>
    </source>
</evidence>
<evidence type="ECO:0000256" key="8">
    <source>
        <dbReference type="SAM" id="Phobius"/>
    </source>
</evidence>
<keyword evidence="8" id="KW-1133">Transmembrane helix</keyword>
<dbReference type="CDD" id="cd00082">
    <property type="entry name" value="HisKA"/>
    <property type="match status" value="1"/>
</dbReference>
<proteinExistence type="predicted"/>
<evidence type="ECO:0000256" key="4">
    <source>
        <dbReference type="ARBA" id="ARBA00022553"/>
    </source>
</evidence>
<dbReference type="SUPFAM" id="SSF55874">
    <property type="entry name" value="ATPase domain of HSP90 chaperone/DNA topoisomerase II/histidine kinase"/>
    <property type="match status" value="1"/>
</dbReference>
<evidence type="ECO:0000256" key="7">
    <source>
        <dbReference type="ARBA" id="ARBA00023012"/>
    </source>
</evidence>
<evidence type="ECO:0000259" key="9">
    <source>
        <dbReference type="PROSITE" id="PS50109"/>
    </source>
</evidence>
<dbReference type="CDD" id="cd06225">
    <property type="entry name" value="HAMP"/>
    <property type="match status" value="1"/>
</dbReference>
<keyword evidence="7" id="KW-0902">Two-component regulatory system</keyword>
<evidence type="ECO:0000256" key="3">
    <source>
        <dbReference type="ARBA" id="ARBA00012438"/>
    </source>
</evidence>
<dbReference type="InterPro" id="IPR050736">
    <property type="entry name" value="Sensor_HK_Regulatory"/>
</dbReference>
<dbReference type="SMART" id="SM00304">
    <property type="entry name" value="HAMP"/>
    <property type="match status" value="1"/>
</dbReference>
<dbReference type="eggNOG" id="COG2205">
    <property type="taxonomic scope" value="Bacteria"/>
</dbReference>
<dbReference type="Pfam" id="PF00512">
    <property type="entry name" value="HisKA"/>
    <property type="match status" value="1"/>
</dbReference>
<sequence>MTRFGQPWSLRARLTAGAVALSAVTLMTALTLFLGMERVGDRMQAALNAEARMTRYGTLSSQVSTFLVIATEAVQRGVPREERMQRLEPVAENIGATFILIRSDLERAVGEAEASGIDRQSRHATQSITLARMEAQLRSTLTGLDRGGQDVPVLRAHIDAFASSFDPLLNEAVNGEAMFRRETLKGIETLRRQMIWAAAAMVVLSLLMVAGFTLGLVRPQFRRLEQLRGTARRIGQADFDVALPETRGDEIGALFSETNRMAAALAARQAHVQAEWGRLEEEIAQRTAELRAANAQLEAVDARRRRFFADVSHELRTPLTVILMEAQIGRQTLADGAEIFGTIESRAARLNRRIDDLLRVARSDSGELALDPGPVALAETLRAVVDEVGAECRSAGITLETEAGEGTVLADPNWLRQVLVGLVRNAIRHARDGGKVRIVAAGDTAAVIDNGPGIPAEAQSRIFDRFAQGRKDSAGFGLGLALAKWVIEAQGGEIAVTSPVPDGERLGRAPGTKVSVRLPVAEG</sequence>
<dbReference type="SMART" id="SM00388">
    <property type="entry name" value="HisKA"/>
    <property type="match status" value="1"/>
</dbReference>
<dbReference type="InterPro" id="IPR004358">
    <property type="entry name" value="Sig_transdc_His_kin-like_C"/>
</dbReference>
<evidence type="ECO:0000313" key="11">
    <source>
        <dbReference type="EMBL" id="EBA05685.1"/>
    </source>
</evidence>
<dbReference type="EC" id="2.7.13.3" evidence="3"/>
<dbReference type="CDD" id="cd00075">
    <property type="entry name" value="HATPase"/>
    <property type="match status" value="1"/>
</dbReference>
<dbReference type="GO" id="GO:0000155">
    <property type="term" value="F:phosphorelay sensor kinase activity"/>
    <property type="evidence" value="ECO:0007669"/>
    <property type="project" value="InterPro"/>
</dbReference>
<accession>A3KAV7</accession>
<feature type="domain" description="HAMP" evidence="10">
    <location>
        <begin position="218"/>
        <end position="270"/>
    </location>
</feature>
<dbReference type="AlphaFoldDB" id="A3KAV7"/>
<evidence type="ECO:0000256" key="5">
    <source>
        <dbReference type="ARBA" id="ARBA00022679"/>
    </source>
</evidence>